<dbReference type="PANTHER" id="PTHR38436:SF1">
    <property type="entry name" value="ESTER CYCLASE"/>
    <property type="match status" value="1"/>
</dbReference>
<dbReference type="Pfam" id="PF07366">
    <property type="entry name" value="SnoaL"/>
    <property type="match status" value="1"/>
</dbReference>
<keyword evidence="2" id="KW-1185">Reference proteome</keyword>
<reference evidence="2" key="1">
    <citation type="submission" date="2017-01" db="EMBL/GenBank/DDBJ databases">
        <authorList>
            <person name="Varghese N."/>
            <person name="Submissions S."/>
        </authorList>
    </citation>
    <scope>NUCLEOTIDE SEQUENCE [LARGE SCALE GENOMIC DNA]</scope>
    <source>
        <strain evidence="2">DSM 21054</strain>
    </source>
</reference>
<sequence length="137" mass="15038">MQTNNNKAIVQRFNKEVIAEGNLQSFLELMHPAFINHTAAPGMDKGAQGVLNTFNNILRPAMPDMQVIIYDQVAEGDLVTTRKAITGTHTGPLLGVPATGKTITIQVIDIVRLREQQYYEHWGINTLSAVVAQLAQA</sequence>
<name>A0A1N7PZ29_9BACT</name>
<dbReference type="RefSeq" id="WP_076379543.1">
    <property type="nucleotide sequence ID" value="NZ_AP017422.1"/>
</dbReference>
<dbReference type="InterPro" id="IPR009959">
    <property type="entry name" value="Cyclase_SnoaL-like"/>
</dbReference>
<proteinExistence type="predicted"/>
<accession>A0A1N7PZ29</accession>
<dbReference type="STRING" id="477680.SAMN05421788_104199"/>
<dbReference type="InterPro" id="IPR032710">
    <property type="entry name" value="NTF2-like_dom_sf"/>
</dbReference>
<dbReference type="Proteomes" id="UP000186917">
    <property type="component" value="Unassembled WGS sequence"/>
</dbReference>
<gene>
    <name evidence="1" type="ORF">SAMN05421788_104199</name>
</gene>
<organism evidence="1 2">
    <name type="scientific">Filimonas lacunae</name>
    <dbReference type="NCBI Taxonomy" id="477680"/>
    <lineage>
        <taxon>Bacteria</taxon>
        <taxon>Pseudomonadati</taxon>
        <taxon>Bacteroidota</taxon>
        <taxon>Chitinophagia</taxon>
        <taxon>Chitinophagales</taxon>
        <taxon>Chitinophagaceae</taxon>
        <taxon>Filimonas</taxon>
    </lineage>
</organism>
<dbReference type="EMBL" id="FTOR01000004">
    <property type="protein sequence ID" value="SIT15831.1"/>
    <property type="molecule type" value="Genomic_DNA"/>
</dbReference>
<dbReference type="AlphaFoldDB" id="A0A1N7PZ29"/>
<evidence type="ECO:0000313" key="2">
    <source>
        <dbReference type="Proteomes" id="UP000186917"/>
    </source>
</evidence>
<dbReference type="OrthoDB" id="7876517at2"/>
<protein>
    <submittedName>
        <fullName evidence="1">SnoaL-like polyketide cyclase</fullName>
    </submittedName>
</protein>
<dbReference type="Gene3D" id="3.10.450.50">
    <property type="match status" value="1"/>
</dbReference>
<dbReference type="GO" id="GO:0030638">
    <property type="term" value="P:polyketide metabolic process"/>
    <property type="evidence" value="ECO:0007669"/>
    <property type="project" value="InterPro"/>
</dbReference>
<evidence type="ECO:0000313" key="1">
    <source>
        <dbReference type="EMBL" id="SIT15831.1"/>
    </source>
</evidence>
<dbReference type="PANTHER" id="PTHR38436">
    <property type="entry name" value="POLYKETIDE CYCLASE SNOAL-LIKE DOMAIN"/>
    <property type="match status" value="1"/>
</dbReference>
<dbReference type="SUPFAM" id="SSF54427">
    <property type="entry name" value="NTF2-like"/>
    <property type="match status" value="1"/>
</dbReference>